<dbReference type="InterPro" id="IPR050312">
    <property type="entry name" value="IolE/XylAMocC-like"/>
</dbReference>
<dbReference type="Pfam" id="PF01261">
    <property type="entry name" value="AP_endonuc_2"/>
    <property type="match status" value="1"/>
</dbReference>
<accession>A0ABV8V7T0</accession>
<evidence type="ECO:0000313" key="3">
    <source>
        <dbReference type="Proteomes" id="UP001595840"/>
    </source>
</evidence>
<comment type="caution">
    <text evidence="2">The sequence shown here is derived from an EMBL/GenBank/DDBJ whole genome shotgun (WGS) entry which is preliminary data.</text>
</comment>
<organism evidence="2 3">
    <name type="scientific">Simiduia curdlanivorans</name>
    <dbReference type="NCBI Taxonomy" id="1492769"/>
    <lineage>
        <taxon>Bacteria</taxon>
        <taxon>Pseudomonadati</taxon>
        <taxon>Pseudomonadota</taxon>
        <taxon>Gammaproteobacteria</taxon>
        <taxon>Cellvibrionales</taxon>
        <taxon>Cellvibrionaceae</taxon>
        <taxon>Simiduia</taxon>
    </lineage>
</organism>
<gene>
    <name evidence="2" type="ORF">ACFOX3_16655</name>
</gene>
<proteinExistence type="predicted"/>
<sequence length="261" mass="29825">MPNFSVQTYTVRKHLKSLSAIEASLTRLKAMGVNAIELARIKWTQEEIATVARVSQALEMTVGSSQNSFDFLSRYVDQTIQFHQQLDCRYISVSALPMRCIIGNEKALAKFAVALNSLGEVYRQQGFRLLFHHHHFEFQKYGHKTGLDILLEHSSAENIGLTLDTYWLQRGGKTPHDTILELSERVDVVHLRDYQIRWKYLDLLPTDAALGVGHLHFGKIVESCKHANVAYMAIEQETKTPFDDLAKSIQHLKNLDYGHLF</sequence>
<dbReference type="SUPFAM" id="SSF51658">
    <property type="entry name" value="Xylose isomerase-like"/>
    <property type="match status" value="1"/>
</dbReference>
<dbReference type="Proteomes" id="UP001595840">
    <property type="component" value="Unassembled WGS sequence"/>
</dbReference>
<dbReference type="InterPro" id="IPR036237">
    <property type="entry name" value="Xyl_isomerase-like_sf"/>
</dbReference>
<dbReference type="InterPro" id="IPR013022">
    <property type="entry name" value="Xyl_isomerase-like_TIM-brl"/>
</dbReference>
<dbReference type="PANTHER" id="PTHR12110">
    <property type="entry name" value="HYDROXYPYRUVATE ISOMERASE"/>
    <property type="match status" value="1"/>
</dbReference>
<dbReference type="GO" id="GO:0016853">
    <property type="term" value="F:isomerase activity"/>
    <property type="evidence" value="ECO:0007669"/>
    <property type="project" value="UniProtKB-KW"/>
</dbReference>
<dbReference type="Gene3D" id="3.20.20.150">
    <property type="entry name" value="Divalent-metal-dependent TIM barrel enzymes"/>
    <property type="match status" value="1"/>
</dbReference>
<evidence type="ECO:0000259" key="1">
    <source>
        <dbReference type="Pfam" id="PF01261"/>
    </source>
</evidence>
<evidence type="ECO:0000313" key="2">
    <source>
        <dbReference type="EMBL" id="MFC4363950.1"/>
    </source>
</evidence>
<name>A0ABV8V7T0_9GAMM</name>
<feature type="domain" description="Xylose isomerase-like TIM barrel" evidence="1">
    <location>
        <begin position="27"/>
        <end position="254"/>
    </location>
</feature>
<keyword evidence="2" id="KW-0413">Isomerase</keyword>
<dbReference type="RefSeq" id="WP_290263029.1">
    <property type="nucleotide sequence ID" value="NZ_JAUFQG010000004.1"/>
</dbReference>
<protein>
    <submittedName>
        <fullName evidence="2">Sugar phosphate isomerase/epimerase family protein</fullName>
    </submittedName>
</protein>
<keyword evidence="3" id="KW-1185">Reference proteome</keyword>
<reference evidence="3" key="1">
    <citation type="journal article" date="2019" name="Int. J. Syst. Evol. Microbiol.">
        <title>The Global Catalogue of Microorganisms (GCM) 10K type strain sequencing project: providing services to taxonomists for standard genome sequencing and annotation.</title>
        <authorList>
            <consortium name="The Broad Institute Genomics Platform"/>
            <consortium name="The Broad Institute Genome Sequencing Center for Infectious Disease"/>
            <person name="Wu L."/>
            <person name="Ma J."/>
        </authorList>
    </citation>
    <scope>NUCLEOTIDE SEQUENCE [LARGE SCALE GENOMIC DNA]</scope>
    <source>
        <strain evidence="3">CECT 8570</strain>
    </source>
</reference>
<dbReference type="EMBL" id="JBHSCX010000021">
    <property type="protein sequence ID" value="MFC4363950.1"/>
    <property type="molecule type" value="Genomic_DNA"/>
</dbReference>
<dbReference type="PANTHER" id="PTHR12110:SF41">
    <property type="entry name" value="INOSOSE DEHYDRATASE"/>
    <property type="match status" value="1"/>
</dbReference>